<reference evidence="6" key="1">
    <citation type="submission" date="2020-05" db="EMBL/GenBank/DDBJ databases">
        <authorList>
            <person name="Chiriac C."/>
            <person name="Salcher M."/>
            <person name="Ghai R."/>
            <person name="Kavagutti S V."/>
        </authorList>
    </citation>
    <scope>NUCLEOTIDE SEQUENCE</scope>
</reference>
<keyword evidence="1" id="KW-0285">Flavoprotein</keyword>
<evidence type="ECO:0000256" key="4">
    <source>
        <dbReference type="ARBA" id="ARBA00023033"/>
    </source>
</evidence>
<dbReference type="AlphaFoldDB" id="A0A6J7E9Q0"/>
<dbReference type="GO" id="GO:0008726">
    <property type="term" value="F:alkanesulfonate monooxygenase activity"/>
    <property type="evidence" value="ECO:0007669"/>
    <property type="project" value="TreeGrafter"/>
</dbReference>
<dbReference type="NCBIfam" id="TIGR03560">
    <property type="entry name" value="F420_Rv1855c"/>
    <property type="match status" value="1"/>
</dbReference>
<dbReference type="InterPro" id="IPR011251">
    <property type="entry name" value="Luciferase-like_dom"/>
</dbReference>
<dbReference type="GO" id="GO:0046306">
    <property type="term" value="P:alkanesulfonate catabolic process"/>
    <property type="evidence" value="ECO:0007669"/>
    <property type="project" value="TreeGrafter"/>
</dbReference>
<evidence type="ECO:0000259" key="5">
    <source>
        <dbReference type="Pfam" id="PF00296"/>
    </source>
</evidence>
<gene>
    <name evidence="6" type="ORF">UFOPK3376_01400</name>
</gene>
<dbReference type="PANTHER" id="PTHR42847:SF8">
    <property type="entry name" value="CONSERVED PROTEIN"/>
    <property type="match status" value="1"/>
</dbReference>
<accession>A0A6J7E9Q0</accession>
<keyword evidence="4" id="KW-0503">Monooxygenase</keyword>
<dbReference type="Gene3D" id="3.20.20.30">
    <property type="entry name" value="Luciferase-like domain"/>
    <property type="match status" value="1"/>
</dbReference>
<organism evidence="6">
    <name type="scientific">freshwater metagenome</name>
    <dbReference type="NCBI Taxonomy" id="449393"/>
    <lineage>
        <taxon>unclassified sequences</taxon>
        <taxon>metagenomes</taxon>
        <taxon>ecological metagenomes</taxon>
    </lineage>
</organism>
<evidence type="ECO:0000256" key="3">
    <source>
        <dbReference type="ARBA" id="ARBA00023002"/>
    </source>
</evidence>
<name>A0A6J7E9Q0_9ZZZZ</name>
<dbReference type="InterPro" id="IPR036661">
    <property type="entry name" value="Luciferase-like_sf"/>
</dbReference>
<dbReference type="PANTHER" id="PTHR42847">
    <property type="entry name" value="ALKANESULFONATE MONOOXYGENASE"/>
    <property type="match status" value="1"/>
</dbReference>
<dbReference type="Pfam" id="PF00296">
    <property type="entry name" value="Bac_luciferase"/>
    <property type="match status" value="1"/>
</dbReference>
<keyword evidence="3" id="KW-0560">Oxidoreductase</keyword>
<evidence type="ECO:0000256" key="1">
    <source>
        <dbReference type="ARBA" id="ARBA00022630"/>
    </source>
</evidence>
<protein>
    <submittedName>
        <fullName evidence="6">Unannotated protein</fullName>
    </submittedName>
</protein>
<sequence>MTRLGYQIPNFSYPGVGSAGLFDVVSRQAREAEAGGFDTVLVMDHFYQLPMLGAPTEPMLECYALLSALARETKTVRLSALVTGNTYRNPAVLAKTVTTLDIVSNGRAQLGIGAGWFELEHNAFGIEFGTFTDRFEKLEEALQIIIPMLRGERSTFAGTHYQTVDAFNHPAAVSRIPVMIGGGGERKTLRMVAQYADESNIIAEAKDLQRKLDALAGHCDALGRDRRDVTVSWQRSACIAPTMEQAQAELAAFFMTQGVDLGSLDDDRRAALTARFAVGDPDTVGERLAANLVPGIDGFTINAPNGHIPGRVALLGETAAKVVG</sequence>
<keyword evidence="2" id="KW-0288">FMN</keyword>
<proteinExistence type="predicted"/>
<dbReference type="EMBL" id="CAFBLP010000031">
    <property type="protein sequence ID" value="CAB4879877.1"/>
    <property type="molecule type" value="Genomic_DNA"/>
</dbReference>
<evidence type="ECO:0000256" key="2">
    <source>
        <dbReference type="ARBA" id="ARBA00022643"/>
    </source>
</evidence>
<dbReference type="InterPro" id="IPR019952">
    <property type="entry name" value="F420_OxRdatse_Rv1855c_pred"/>
</dbReference>
<evidence type="ECO:0000313" key="6">
    <source>
        <dbReference type="EMBL" id="CAB4879877.1"/>
    </source>
</evidence>
<dbReference type="InterPro" id="IPR050172">
    <property type="entry name" value="SsuD_RutA_monooxygenase"/>
</dbReference>
<feature type="domain" description="Luciferase-like" evidence="5">
    <location>
        <begin position="4"/>
        <end position="291"/>
    </location>
</feature>
<dbReference type="SUPFAM" id="SSF51679">
    <property type="entry name" value="Bacterial luciferase-like"/>
    <property type="match status" value="1"/>
</dbReference>